<evidence type="ECO:0000313" key="1">
    <source>
        <dbReference type="EMBL" id="OLT61930.1"/>
    </source>
</evidence>
<comment type="caution">
    <text evidence="1">The sequence shown here is derived from an EMBL/GenBank/DDBJ whole genome shotgun (WGS) entry which is preliminary data.</text>
</comment>
<dbReference type="Proteomes" id="UP000186657">
    <property type="component" value="Unassembled WGS sequence"/>
</dbReference>
<accession>A0A1U7N7K4</accession>
<organism evidence="1 2">
    <name type="scientific">Moorena bouillonii PNG</name>
    <dbReference type="NCBI Taxonomy" id="568701"/>
    <lineage>
        <taxon>Bacteria</taxon>
        <taxon>Bacillati</taxon>
        <taxon>Cyanobacteriota</taxon>
        <taxon>Cyanophyceae</taxon>
        <taxon>Coleofasciculales</taxon>
        <taxon>Coleofasciculaceae</taxon>
        <taxon>Moorena</taxon>
    </lineage>
</organism>
<proteinExistence type="predicted"/>
<dbReference type="AlphaFoldDB" id="A0A1U7N7K4"/>
<evidence type="ECO:0000313" key="2">
    <source>
        <dbReference type="Proteomes" id="UP000186657"/>
    </source>
</evidence>
<dbReference type="EMBL" id="MKZS01000001">
    <property type="protein sequence ID" value="OLT61930.1"/>
    <property type="molecule type" value="Genomic_DNA"/>
</dbReference>
<dbReference type="RefSeq" id="WP_075903474.1">
    <property type="nucleotide sequence ID" value="NZ_MKZS01000001.1"/>
</dbReference>
<sequence>MASNPLTVGHAGRVRHYGLGETPIRFLHQNNVNNKERLILPLLLTAGSIKTIMNGLQSNQM</sequence>
<name>A0A1U7N7K4_9CYAN</name>
<protein>
    <submittedName>
        <fullName evidence="1">Uncharacterized protein</fullName>
    </submittedName>
</protein>
<reference evidence="1 2" key="1">
    <citation type="submission" date="2016-10" db="EMBL/GenBank/DDBJ databases">
        <title>Comparative genomics uncovers the prolific and rare metabolic potential of the cyanobacterial genus Moorea.</title>
        <authorList>
            <person name="Leao T."/>
            <person name="Castelao G."/>
            <person name="Korobeynikov A."/>
            <person name="Monroe E.A."/>
            <person name="Podell S."/>
            <person name="Glukhov E."/>
            <person name="Allen E."/>
            <person name="Gerwick W.H."/>
            <person name="Gerwick L."/>
        </authorList>
    </citation>
    <scope>NUCLEOTIDE SEQUENCE [LARGE SCALE GENOMIC DNA]</scope>
    <source>
        <strain evidence="1 2">PNG5-198</strain>
    </source>
</reference>
<keyword evidence="2" id="KW-1185">Reference proteome</keyword>
<gene>
    <name evidence="1" type="ORF">BJP37_25760</name>
</gene>